<reference evidence="1 2" key="1">
    <citation type="submission" date="2023-10" db="EMBL/GenBank/DDBJ databases">
        <title>Genomes of two closely related lineages of the louse Polyplax serrata with different host specificities.</title>
        <authorList>
            <person name="Martinu J."/>
            <person name="Tarabai H."/>
            <person name="Stefka J."/>
            <person name="Hypsa V."/>
        </authorList>
    </citation>
    <scope>NUCLEOTIDE SEQUENCE [LARGE SCALE GENOMIC DNA]</scope>
    <source>
        <strain evidence="1">HR10_N</strain>
    </source>
</reference>
<accession>A0AAN8P3T1</accession>
<sequence length="139" mass="15263">MSKTRTNTENLDFIEHYNPAQVGLCHGSWHQSNGNVTANKITSPFLIPLQTKTTSCTITKDLGTKPSRKAVASCSVFLVFSRDLLHRPPTRDMATKLHALPDFLWLPGGKPPSAIFLPPPPPPPLVTMEKPDLVNIPTV</sequence>
<evidence type="ECO:0000313" key="2">
    <source>
        <dbReference type="Proteomes" id="UP001372834"/>
    </source>
</evidence>
<dbReference type="Proteomes" id="UP001372834">
    <property type="component" value="Unassembled WGS sequence"/>
</dbReference>
<protein>
    <submittedName>
        <fullName evidence="1">Uncharacterized protein</fullName>
    </submittedName>
</protein>
<organism evidence="1 2">
    <name type="scientific">Polyplax serrata</name>
    <name type="common">Common mouse louse</name>
    <dbReference type="NCBI Taxonomy" id="468196"/>
    <lineage>
        <taxon>Eukaryota</taxon>
        <taxon>Metazoa</taxon>
        <taxon>Ecdysozoa</taxon>
        <taxon>Arthropoda</taxon>
        <taxon>Hexapoda</taxon>
        <taxon>Insecta</taxon>
        <taxon>Pterygota</taxon>
        <taxon>Neoptera</taxon>
        <taxon>Paraneoptera</taxon>
        <taxon>Psocodea</taxon>
        <taxon>Troctomorpha</taxon>
        <taxon>Phthiraptera</taxon>
        <taxon>Anoplura</taxon>
        <taxon>Polyplacidae</taxon>
        <taxon>Polyplax</taxon>
    </lineage>
</organism>
<dbReference type="EMBL" id="JAWJWE010000004">
    <property type="protein sequence ID" value="KAK6636473.1"/>
    <property type="molecule type" value="Genomic_DNA"/>
</dbReference>
<evidence type="ECO:0000313" key="1">
    <source>
        <dbReference type="EMBL" id="KAK6636473.1"/>
    </source>
</evidence>
<dbReference type="AlphaFoldDB" id="A0AAN8P3T1"/>
<gene>
    <name evidence="1" type="ORF">RUM43_010134</name>
</gene>
<name>A0AAN8P3T1_POLSC</name>
<comment type="caution">
    <text evidence="1">The sequence shown here is derived from an EMBL/GenBank/DDBJ whole genome shotgun (WGS) entry which is preliminary data.</text>
</comment>
<proteinExistence type="predicted"/>